<dbReference type="PANTHER" id="PTHR34580">
    <property type="match status" value="1"/>
</dbReference>
<dbReference type="PANTHER" id="PTHR34580:SF1">
    <property type="entry name" value="PROTEIN PAFC"/>
    <property type="match status" value="1"/>
</dbReference>
<dbReference type="Pfam" id="PF13280">
    <property type="entry name" value="WYL"/>
    <property type="match status" value="1"/>
</dbReference>
<protein>
    <submittedName>
        <fullName evidence="3">Uncharacterized protein</fullName>
    </submittedName>
</protein>
<dbReference type="Proteomes" id="UP000035036">
    <property type="component" value="Chromosome"/>
</dbReference>
<accession>A0A0B5FI20</accession>
<reference evidence="3 4" key="1">
    <citation type="journal article" date="2015" name="Genome Announc.">
        <title>Genomes of Geoalkalibacter ferrihydriticus Z-0531T and Geoalkalibacter subterraneus Red1T, Two Haloalkaliphilic Metal-Reducing Deltaproteobacteria.</title>
        <authorList>
            <person name="Badalamenti J.P."/>
            <person name="Krajmalnik-Brown R."/>
            <person name="Torres C.I."/>
            <person name="Bond D.R."/>
        </authorList>
    </citation>
    <scope>NUCLEOTIDE SEQUENCE [LARGE SCALE GENOMIC DNA]</scope>
    <source>
        <strain evidence="3 4">Red1</strain>
    </source>
</reference>
<dbReference type="HOGENOM" id="CLU_041141_0_1_7"/>
<organism evidence="3 4">
    <name type="scientific">Geoalkalibacter subterraneus</name>
    <dbReference type="NCBI Taxonomy" id="483547"/>
    <lineage>
        <taxon>Bacteria</taxon>
        <taxon>Pseudomonadati</taxon>
        <taxon>Thermodesulfobacteriota</taxon>
        <taxon>Desulfuromonadia</taxon>
        <taxon>Desulfuromonadales</taxon>
        <taxon>Geoalkalibacteraceae</taxon>
        <taxon>Geoalkalibacter</taxon>
    </lineage>
</organism>
<dbReference type="InterPro" id="IPR051534">
    <property type="entry name" value="CBASS_pafABC_assoc_protein"/>
</dbReference>
<proteinExistence type="predicted"/>
<dbReference type="Pfam" id="PF25583">
    <property type="entry name" value="WCX"/>
    <property type="match status" value="1"/>
</dbReference>
<dbReference type="InterPro" id="IPR026881">
    <property type="entry name" value="WYL_dom"/>
</dbReference>
<feature type="domain" description="WYL" evidence="1">
    <location>
        <begin position="141"/>
        <end position="207"/>
    </location>
</feature>
<dbReference type="KEGG" id="gsb:GSUB_00970"/>
<dbReference type="InterPro" id="IPR057727">
    <property type="entry name" value="WCX_dom"/>
</dbReference>
<feature type="domain" description="WCX" evidence="2">
    <location>
        <begin position="240"/>
        <end position="314"/>
    </location>
</feature>
<dbReference type="PROSITE" id="PS52050">
    <property type="entry name" value="WYL"/>
    <property type="match status" value="1"/>
</dbReference>
<name>A0A0B5FI20_9BACT</name>
<evidence type="ECO:0000259" key="1">
    <source>
        <dbReference type="Pfam" id="PF13280"/>
    </source>
</evidence>
<gene>
    <name evidence="3" type="ORF">GSUB_00970</name>
</gene>
<evidence type="ECO:0000259" key="2">
    <source>
        <dbReference type="Pfam" id="PF25583"/>
    </source>
</evidence>
<dbReference type="STRING" id="483547.GSUB_00970"/>
<sequence>MLKHIPRLPRKITAVELQTILEDRGFPTTLRTVQRDLEKLGPSFQFDSDGCKPAGWAFSRESNHFQLPGMDGPSALVFQMVRLHLKPLLPETCTEYLRPYFRQADNVLTEMQIPFFSQWSHKVAVVSRGLSLQPPAIDSDVLSCVYQALLYGQQLDIMYRRRGEDAPSGRRVHPLGLVMVDQNHYLVCTLWDYQDIKQVALHRISSASLRDESVRPPEGFDLQKYIAGGAFGYPVGDGKLHLKALFDPDVAVQFDESYLTPDQTLVEQEDGRVLLEAQVLDTAQLRWWLQGFGARVEVIAPESLREEFRQLSRQLGERYQGRASSHP</sequence>
<evidence type="ECO:0000313" key="4">
    <source>
        <dbReference type="Proteomes" id="UP000035036"/>
    </source>
</evidence>
<dbReference type="EMBL" id="CP010311">
    <property type="protein sequence ID" value="AJF07842.1"/>
    <property type="molecule type" value="Genomic_DNA"/>
</dbReference>
<evidence type="ECO:0000313" key="3">
    <source>
        <dbReference type="EMBL" id="AJF07842.1"/>
    </source>
</evidence>
<keyword evidence="4" id="KW-1185">Reference proteome</keyword>
<dbReference type="AlphaFoldDB" id="A0A0B5FI20"/>